<evidence type="ECO:0000313" key="1">
    <source>
        <dbReference type="EMBL" id="CAF4597712.1"/>
    </source>
</evidence>
<gene>
    <name evidence="1" type="ORF">QYT958_LOCUS11338</name>
</gene>
<accession>A0A821C6N4</accession>
<sequence length="323" mass="38832">MKRSIKQEEINESKDIFTFNTDEDLTIVWFDDTIDDEIKITLEQAHDHVKICHSFDEMTSTIDNIRNEKIILITAGRYSREALFQIHDNEKIDTIYIFCLNVSLYQDLIDEKKYSKLTGIYAEYESLFTIVKQQIHLILKHLSIFNLFNHNDKPMRDLEHESNNYLWYQLFRDTLMTMHTETEQCKQQLIDYCRSYYRLNKKYLEDIDIFAQTYKSSEAIHWYTKDSFLYRFINKALRTEDIEALFRLRYFLKDLCKNLKLLFDDNFQTYQESLEAILVYRGLTLPIKIIDQIKQSVGRYVSTNGFLSTTFKRDVAEMFQVHT</sequence>
<evidence type="ECO:0000313" key="2">
    <source>
        <dbReference type="Proteomes" id="UP000663848"/>
    </source>
</evidence>
<protein>
    <submittedName>
        <fullName evidence="1">Uncharacterized protein</fullName>
    </submittedName>
</protein>
<proteinExistence type="predicted"/>
<dbReference type="AlphaFoldDB" id="A0A821C6N4"/>
<organism evidence="1 2">
    <name type="scientific">Rotaria socialis</name>
    <dbReference type="NCBI Taxonomy" id="392032"/>
    <lineage>
        <taxon>Eukaryota</taxon>
        <taxon>Metazoa</taxon>
        <taxon>Spiralia</taxon>
        <taxon>Gnathifera</taxon>
        <taxon>Rotifera</taxon>
        <taxon>Eurotatoria</taxon>
        <taxon>Bdelloidea</taxon>
        <taxon>Philodinida</taxon>
        <taxon>Philodinidae</taxon>
        <taxon>Rotaria</taxon>
    </lineage>
</organism>
<dbReference type="Proteomes" id="UP000663848">
    <property type="component" value="Unassembled WGS sequence"/>
</dbReference>
<dbReference type="PROSITE" id="PS51996">
    <property type="entry name" value="TR_MART"/>
    <property type="match status" value="1"/>
</dbReference>
<name>A0A821C6N4_9BILA</name>
<comment type="caution">
    <text evidence="1">The sequence shown here is derived from an EMBL/GenBank/DDBJ whole genome shotgun (WGS) entry which is preliminary data.</text>
</comment>
<dbReference type="EMBL" id="CAJOBR010001315">
    <property type="protein sequence ID" value="CAF4597712.1"/>
    <property type="molecule type" value="Genomic_DNA"/>
</dbReference>
<dbReference type="Gene3D" id="3.90.176.10">
    <property type="entry name" value="Toxin ADP-ribosyltransferase, Chain A, domain 1"/>
    <property type="match status" value="1"/>
</dbReference>
<dbReference type="SUPFAM" id="SSF56399">
    <property type="entry name" value="ADP-ribosylation"/>
    <property type="match status" value="1"/>
</dbReference>
<reference evidence="1" key="1">
    <citation type="submission" date="2021-02" db="EMBL/GenBank/DDBJ databases">
        <authorList>
            <person name="Nowell W R."/>
        </authorList>
    </citation>
    <scope>NUCLEOTIDE SEQUENCE</scope>
</reference>